<proteinExistence type="predicted"/>
<dbReference type="AlphaFoldDB" id="A0A9P4LLS5"/>
<feature type="compositionally biased region" description="Polar residues" evidence="1">
    <location>
        <begin position="39"/>
        <end position="63"/>
    </location>
</feature>
<feature type="region of interest" description="Disordered" evidence="1">
    <location>
        <begin position="39"/>
        <end position="66"/>
    </location>
</feature>
<dbReference type="GO" id="GO:0004672">
    <property type="term" value="F:protein kinase activity"/>
    <property type="evidence" value="ECO:0007669"/>
    <property type="project" value="InterPro"/>
</dbReference>
<dbReference type="SMART" id="SM00220">
    <property type="entry name" value="S_TKc"/>
    <property type="match status" value="1"/>
</dbReference>
<dbReference type="Pfam" id="PF00069">
    <property type="entry name" value="Pkinase"/>
    <property type="match status" value="1"/>
</dbReference>
<dbReference type="PANTHER" id="PTHR48015:SF16">
    <property type="entry name" value="SERINE_THREONINE-PROTEIN KINASE SULU"/>
    <property type="match status" value="1"/>
</dbReference>
<comment type="caution">
    <text evidence="3">The sequence shown here is derived from an EMBL/GenBank/DDBJ whole genome shotgun (WGS) entry which is preliminary data.</text>
</comment>
<name>A0A9P4LLS5_9PLEO</name>
<dbReference type="PANTHER" id="PTHR48015">
    <property type="entry name" value="SERINE/THREONINE-PROTEIN KINASE TAO"/>
    <property type="match status" value="1"/>
</dbReference>
<accession>A0A9P4LLS5</accession>
<evidence type="ECO:0000256" key="1">
    <source>
        <dbReference type="SAM" id="MobiDB-lite"/>
    </source>
</evidence>
<keyword evidence="4" id="KW-1185">Reference proteome</keyword>
<dbReference type="GO" id="GO:0035556">
    <property type="term" value="P:intracellular signal transduction"/>
    <property type="evidence" value="ECO:0007669"/>
    <property type="project" value="TreeGrafter"/>
</dbReference>
<evidence type="ECO:0000313" key="4">
    <source>
        <dbReference type="Proteomes" id="UP000799777"/>
    </source>
</evidence>
<evidence type="ECO:0000259" key="2">
    <source>
        <dbReference type="PROSITE" id="PS50011"/>
    </source>
</evidence>
<dbReference type="Gene3D" id="1.10.510.10">
    <property type="entry name" value="Transferase(Phosphotransferase) domain 1"/>
    <property type="match status" value="1"/>
</dbReference>
<dbReference type="InterPro" id="IPR011009">
    <property type="entry name" value="Kinase-like_dom_sf"/>
</dbReference>
<dbReference type="InterPro" id="IPR000719">
    <property type="entry name" value="Prot_kinase_dom"/>
</dbReference>
<dbReference type="InterPro" id="IPR050285">
    <property type="entry name" value="STE20_Ser/Thr_kinase"/>
</dbReference>
<reference evidence="3" key="1">
    <citation type="journal article" date="2020" name="Stud. Mycol.">
        <title>101 Dothideomycetes genomes: a test case for predicting lifestyles and emergence of pathogens.</title>
        <authorList>
            <person name="Haridas S."/>
            <person name="Albert R."/>
            <person name="Binder M."/>
            <person name="Bloem J."/>
            <person name="Labutti K."/>
            <person name="Salamov A."/>
            <person name="Andreopoulos B."/>
            <person name="Baker S."/>
            <person name="Barry K."/>
            <person name="Bills G."/>
            <person name="Bluhm B."/>
            <person name="Cannon C."/>
            <person name="Castanera R."/>
            <person name="Culley D."/>
            <person name="Daum C."/>
            <person name="Ezra D."/>
            <person name="Gonzalez J."/>
            <person name="Henrissat B."/>
            <person name="Kuo A."/>
            <person name="Liang C."/>
            <person name="Lipzen A."/>
            <person name="Lutzoni F."/>
            <person name="Magnuson J."/>
            <person name="Mondo S."/>
            <person name="Nolan M."/>
            <person name="Ohm R."/>
            <person name="Pangilinan J."/>
            <person name="Park H.-J."/>
            <person name="Ramirez L."/>
            <person name="Alfaro M."/>
            <person name="Sun H."/>
            <person name="Tritt A."/>
            <person name="Yoshinaga Y."/>
            <person name="Zwiers L.-H."/>
            <person name="Turgeon B."/>
            <person name="Goodwin S."/>
            <person name="Spatafora J."/>
            <person name="Crous P."/>
            <person name="Grigoriev I."/>
        </authorList>
    </citation>
    <scope>NUCLEOTIDE SEQUENCE</scope>
    <source>
        <strain evidence="3">CBS 110217</strain>
    </source>
</reference>
<dbReference type="Proteomes" id="UP000799777">
    <property type="component" value="Unassembled WGS sequence"/>
</dbReference>
<dbReference type="EMBL" id="ML978206">
    <property type="protein sequence ID" value="KAF2028952.1"/>
    <property type="molecule type" value="Genomic_DNA"/>
</dbReference>
<gene>
    <name evidence="3" type="ORF">EK21DRAFT_90168</name>
</gene>
<sequence>MHGDHVLEKAFVRIPRPQRVLDPGRPLVPTKSALLQANQRRAEHFSTTPSPTSAQTVPSSSDSAKADIDCGVRNKAVTDDTIEIPDLNVLGPVITLGTLTQNNVKWILRAQRGRSGLVMVKRLVDTLGVSEKQVLEGLNHRNIVKIIHSFYEQDQLCLAIEYCRFTLAEILFVHLKLEEQQVQYIARSIFDALTYLGKHGIAHHGLNSQQIRVTPDLRIVVDCMEGRVLSGERRDHRLVQERRRSNKVFGLTFAERWSGAKQLIDFLDDIFITDRPIFSKFIKPQDDLLSTGLLRLIAVIMIA</sequence>
<dbReference type="GO" id="GO:0043408">
    <property type="term" value="P:regulation of MAPK cascade"/>
    <property type="evidence" value="ECO:0007669"/>
    <property type="project" value="TreeGrafter"/>
</dbReference>
<evidence type="ECO:0000313" key="3">
    <source>
        <dbReference type="EMBL" id="KAF2028952.1"/>
    </source>
</evidence>
<dbReference type="SUPFAM" id="SSF56112">
    <property type="entry name" value="Protein kinase-like (PK-like)"/>
    <property type="match status" value="1"/>
</dbReference>
<dbReference type="PROSITE" id="PS50011">
    <property type="entry name" value="PROTEIN_KINASE_DOM"/>
    <property type="match status" value="1"/>
</dbReference>
<protein>
    <recommendedName>
        <fullName evidence="2">Protein kinase domain-containing protein</fullName>
    </recommendedName>
</protein>
<dbReference type="OrthoDB" id="3942097at2759"/>
<dbReference type="GO" id="GO:0005524">
    <property type="term" value="F:ATP binding"/>
    <property type="evidence" value="ECO:0007669"/>
    <property type="project" value="InterPro"/>
</dbReference>
<feature type="domain" description="Protein kinase" evidence="2">
    <location>
        <begin position="93"/>
        <end position="303"/>
    </location>
</feature>
<organism evidence="3 4">
    <name type="scientific">Setomelanomma holmii</name>
    <dbReference type="NCBI Taxonomy" id="210430"/>
    <lineage>
        <taxon>Eukaryota</taxon>
        <taxon>Fungi</taxon>
        <taxon>Dikarya</taxon>
        <taxon>Ascomycota</taxon>
        <taxon>Pezizomycotina</taxon>
        <taxon>Dothideomycetes</taxon>
        <taxon>Pleosporomycetidae</taxon>
        <taxon>Pleosporales</taxon>
        <taxon>Pleosporineae</taxon>
        <taxon>Phaeosphaeriaceae</taxon>
        <taxon>Setomelanomma</taxon>
    </lineage>
</organism>